<organism evidence="1 2">
    <name type="scientific">Hamadaea flava</name>
    <dbReference type="NCBI Taxonomy" id="1742688"/>
    <lineage>
        <taxon>Bacteria</taxon>
        <taxon>Bacillati</taxon>
        <taxon>Actinomycetota</taxon>
        <taxon>Actinomycetes</taxon>
        <taxon>Micromonosporales</taxon>
        <taxon>Micromonosporaceae</taxon>
        <taxon>Hamadaea</taxon>
    </lineage>
</organism>
<accession>A0ABV8LVE9</accession>
<evidence type="ECO:0000313" key="1">
    <source>
        <dbReference type="EMBL" id="MFC4134413.1"/>
    </source>
</evidence>
<dbReference type="EMBL" id="JBHSAY010000015">
    <property type="protein sequence ID" value="MFC4134413.1"/>
    <property type="molecule type" value="Genomic_DNA"/>
</dbReference>
<keyword evidence="2" id="KW-1185">Reference proteome</keyword>
<dbReference type="Proteomes" id="UP001595816">
    <property type="component" value="Unassembled WGS sequence"/>
</dbReference>
<sequence length="381" mass="39734">MNLRFLRPLYDTPGPWATVYLDDSLGTERGRADVGLRWRALREALLRQGAAEPMVAAVEEAVRVTAPENGQHGLAVFANAGERLRDDPGVQAGPDLVHTEVMAAPPPADSAEYGVLPHVAPLLAQRGQRISWLRVVVDPASGSIESADSSSIDVSGSEIQPIRKIVSGGRSDRLDHAQDVAGELAGLADAMGPEVIIVAGDGQAGRLLIDQLPPRWRSKTVLTDVGAPGPEDDPTALDAVTAQVVAQTARQHADGVLHRLQGDDGDAVIGIAPVLAAFNLSQVETLLLDPIGLAGTVLWLDPASGQLAHDQADLPGDGTSARQVLAEDALIRAAATADADLLMVTAAGTDGSPLDLVDGVGAVLRPQPDHDRRVSEAVAHP</sequence>
<evidence type="ECO:0000313" key="2">
    <source>
        <dbReference type="Proteomes" id="UP001595816"/>
    </source>
</evidence>
<protein>
    <submittedName>
        <fullName evidence="1">Peptide chain release factor 1</fullName>
    </submittedName>
</protein>
<dbReference type="InterPro" id="IPR040701">
    <property type="entry name" value="Bact_RF_family2"/>
</dbReference>
<gene>
    <name evidence="1" type="ORF">ACFOZ4_27695</name>
</gene>
<name>A0ABV8LVE9_9ACTN</name>
<dbReference type="RefSeq" id="WP_253761431.1">
    <property type="nucleotide sequence ID" value="NZ_JAMZDZ010000001.1"/>
</dbReference>
<proteinExistence type="predicted"/>
<comment type="caution">
    <text evidence="1">The sequence shown here is derived from an EMBL/GenBank/DDBJ whole genome shotgun (WGS) entry which is preliminary data.</text>
</comment>
<reference evidence="2" key="1">
    <citation type="journal article" date="2019" name="Int. J. Syst. Evol. Microbiol.">
        <title>The Global Catalogue of Microorganisms (GCM) 10K type strain sequencing project: providing services to taxonomists for standard genome sequencing and annotation.</title>
        <authorList>
            <consortium name="The Broad Institute Genomics Platform"/>
            <consortium name="The Broad Institute Genome Sequencing Center for Infectious Disease"/>
            <person name="Wu L."/>
            <person name="Ma J."/>
        </authorList>
    </citation>
    <scope>NUCLEOTIDE SEQUENCE [LARGE SCALE GENOMIC DNA]</scope>
    <source>
        <strain evidence="2">CGMCC 4.7289</strain>
    </source>
</reference>
<dbReference type="Pfam" id="PF18844">
    <property type="entry name" value="baeRF_family2"/>
    <property type="match status" value="1"/>
</dbReference>